<evidence type="ECO:0000256" key="3">
    <source>
        <dbReference type="ARBA" id="ARBA00022723"/>
    </source>
</evidence>
<reference evidence="8 9" key="1">
    <citation type="submission" date="2016-08" db="EMBL/GenBank/DDBJ databases">
        <title>New Insights into Marine Group III Euryarchaeota, from dark to light.</title>
        <authorList>
            <person name="Haro-Moreno J.M."/>
            <person name="Rodriguez-Valera F."/>
            <person name="Lopez-Garcia P."/>
            <person name="Moreira D."/>
            <person name="Martin-Cuadrado A.B."/>
        </authorList>
    </citation>
    <scope>NUCLEOTIDE SEQUENCE [LARGE SCALE GENOMIC DNA]</scope>
    <source>
        <strain evidence="8">CG-Bathy1</strain>
    </source>
</reference>
<feature type="domain" description="Peptidase M3A/M3B catalytic" evidence="7">
    <location>
        <begin position="174"/>
        <end position="559"/>
    </location>
</feature>
<dbReference type="Pfam" id="PF01432">
    <property type="entry name" value="Peptidase_M3"/>
    <property type="match status" value="1"/>
</dbReference>
<organism evidence="8 9">
    <name type="scientific">Marine Group III euryarchaeote CG-Bathy1</name>
    <dbReference type="NCBI Taxonomy" id="1889001"/>
    <lineage>
        <taxon>Archaea</taxon>
        <taxon>Methanobacteriati</taxon>
        <taxon>Thermoplasmatota</taxon>
        <taxon>Thermoplasmata</taxon>
        <taxon>Candidatus Thermoprofundales</taxon>
    </lineage>
</organism>
<dbReference type="InterPro" id="IPR045090">
    <property type="entry name" value="Pept_M3A_M3B"/>
</dbReference>
<evidence type="ECO:0000256" key="4">
    <source>
        <dbReference type="ARBA" id="ARBA00022801"/>
    </source>
</evidence>
<dbReference type="SUPFAM" id="SSF55486">
    <property type="entry name" value="Metalloproteases ('zincins'), catalytic domain"/>
    <property type="match status" value="1"/>
</dbReference>
<dbReference type="NCBIfam" id="TIGR02289">
    <property type="entry name" value="M3_not_pepF"/>
    <property type="match status" value="1"/>
</dbReference>
<evidence type="ECO:0000256" key="1">
    <source>
        <dbReference type="ARBA" id="ARBA00001947"/>
    </source>
</evidence>
<evidence type="ECO:0000259" key="7">
    <source>
        <dbReference type="Pfam" id="PF01432"/>
    </source>
</evidence>
<evidence type="ECO:0000256" key="5">
    <source>
        <dbReference type="ARBA" id="ARBA00022833"/>
    </source>
</evidence>
<dbReference type="GO" id="GO:0046872">
    <property type="term" value="F:metal ion binding"/>
    <property type="evidence" value="ECO:0007669"/>
    <property type="project" value="UniProtKB-KW"/>
</dbReference>
<accession>A0A1J5T2Y7</accession>
<dbReference type="PANTHER" id="PTHR11804:SF48">
    <property type="entry name" value="PUTATIVE-RELATED"/>
    <property type="match status" value="1"/>
</dbReference>
<dbReference type="PANTHER" id="PTHR11804">
    <property type="entry name" value="PROTEASE M3 THIMET OLIGOPEPTIDASE-RELATED"/>
    <property type="match status" value="1"/>
</dbReference>
<dbReference type="AlphaFoldDB" id="A0A1J5T2Y7"/>
<evidence type="ECO:0000256" key="2">
    <source>
        <dbReference type="ARBA" id="ARBA00022670"/>
    </source>
</evidence>
<evidence type="ECO:0000313" key="9">
    <source>
        <dbReference type="Proteomes" id="UP000183815"/>
    </source>
</evidence>
<dbReference type="EMBL" id="MIYU01000017">
    <property type="protein sequence ID" value="OIR15167.1"/>
    <property type="molecule type" value="Genomic_DNA"/>
</dbReference>
<sequence>MNRDSIIGIDIGLPTDLIEVEKWKWTEYEQYFSKLNDIEIDKMNVAEWLKTWSSLNEIIGELGTDLYIGTTIDTTNKKIRDRYYEFLEDISEPASTYNQKLKKKFLETGLSPEEFEVPLRAIKSEVELFEEENLSLITKDKKLAKEYDEIIGNQTVTWEGKEVTLTQLQPIMLETDRNRREEVFRLVTSRRLEDREAINRVWVKMMEVRERIAKNAGYENYRDWRWEYLQRFDYSPEDCLEFHEAIRETVVPACASLLENRKKEMKIEKLMPWDISVDPLGREALKPFSTINELENGCQNIFNKVDEKLGEYFNQMREKELLDLENRKGKAPGAYCAEYSYRRLPFIFHNAVGTHNDVQTLLHEGGHAFHCYESAHLPYSQQREVGMEFAEVASMSMELLGAPYFEEKNGGFYDEKNAKRAISEHLEKLILFWPYMAVVDAFQHWTYMNINDAKEPSKCDEKWSELWHQYNPTVDWNEFQEVVATGWHNKLHLYHVPFYYVEYGIAQLGAIQIWEQAIENQEEAVRKYRNALSLGGNKPLPQLFSATGGRFAFDKEILGHAVNLVLEKIEEYK</sequence>
<evidence type="ECO:0000256" key="6">
    <source>
        <dbReference type="ARBA" id="ARBA00023049"/>
    </source>
</evidence>
<keyword evidence="5" id="KW-0862">Zinc</keyword>
<dbReference type="InterPro" id="IPR001567">
    <property type="entry name" value="Pept_M3A_M3B_dom"/>
</dbReference>
<dbReference type="GO" id="GO:0006508">
    <property type="term" value="P:proteolysis"/>
    <property type="evidence" value="ECO:0007669"/>
    <property type="project" value="UniProtKB-KW"/>
</dbReference>
<dbReference type="Gene3D" id="1.10.1370.30">
    <property type="match status" value="1"/>
</dbReference>
<name>A0A1J5T2Y7_9ARCH</name>
<dbReference type="GO" id="GO:0006518">
    <property type="term" value="P:peptide metabolic process"/>
    <property type="evidence" value="ECO:0007669"/>
    <property type="project" value="TreeGrafter"/>
</dbReference>
<dbReference type="Proteomes" id="UP000183815">
    <property type="component" value="Unassembled WGS sequence"/>
</dbReference>
<proteinExistence type="predicted"/>
<gene>
    <name evidence="8" type="ORF">BEU04_02245</name>
</gene>
<evidence type="ECO:0000313" key="8">
    <source>
        <dbReference type="EMBL" id="OIR15167.1"/>
    </source>
</evidence>
<comment type="cofactor">
    <cofactor evidence="1">
        <name>Zn(2+)</name>
        <dbReference type="ChEBI" id="CHEBI:29105"/>
    </cofactor>
</comment>
<dbReference type="CDD" id="cd09606">
    <property type="entry name" value="M3B_PepF"/>
    <property type="match status" value="1"/>
</dbReference>
<dbReference type="InterPro" id="IPR011976">
    <property type="entry name" value="Pept_M3B_oligopep-rel"/>
</dbReference>
<comment type="caution">
    <text evidence="8">The sequence shown here is derived from an EMBL/GenBank/DDBJ whole genome shotgun (WGS) entry which is preliminary data.</text>
</comment>
<keyword evidence="4" id="KW-0378">Hydrolase</keyword>
<keyword evidence="2" id="KW-0645">Protease</keyword>
<keyword evidence="6" id="KW-0482">Metalloprotease</keyword>
<protein>
    <submittedName>
        <fullName evidence="8">M3 family oligoendopeptidase</fullName>
    </submittedName>
</protein>
<dbReference type="GO" id="GO:0004222">
    <property type="term" value="F:metalloendopeptidase activity"/>
    <property type="evidence" value="ECO:0007669"/>
    <property type="project" value="InterPro"/>
</dbReference>
<keyword evidence="3" id="KW-0479">Metal-binding</keyword>